<keyword evidence="2" id="KW-1185">Reference proteome</keyword>
<reference evidence="1 2" key="1">
    <citation type="journal article" date="2019" name="Commun. Biol.">
        <title>The bagworm genome reveals a unique fibroin gene that provides high tensile strength.</title>
        <authorList>
            <person name="Kono N."/>
            <person name="Nakamura H."/>
            <person name="Ohtoshi R."/>
            <person name="Tomita M."/>
            <person name="Numata K."/>
            <person name="Arakawa K."/>
        </authorList>
    </citation>
    <scope>NUCLEOTIDE SEQUENCE [LARGE SCALE GENOMIC DNA]</scope>
</reference>
<protein>
    <submittedName>
        <fullName evidence="1">Uncharacterized protein</fullName>
    </submittedName>
</protein>
<dbReference type="EMBL" id="BGZK01000231">
    <property type="protein sequence ID" value="GBP30305.1"/>
    <property type="molecule type" value="Genomic_DNA"/>
</dbReference>
<sequence length="76" mass="8355">MLLQVQGVDLMTVCSEDAGIVIDRKPIPRDTSRHIASRGHLRPLSRAQVRDEAKCNSCPGITARGDTVLTGHRFDD</sequence>
<proteinExistence type="predicted"/>
<evidence type="ECO:0000313" key="2">
    <source>
        <dbReference type="Proteomes" id="UP000299102"/>
    </source>
</evidence>
<evidence type="ECO:0000313" key="1">
    <source>
        <dbReference type="EMBL" id="GBP30305.1"/>
    </source>
</evidence>
<name>A0A4C1UV45_EUMVA</name>
<dbReference type="Proteomes" id="UP000299102">
    <property type="component" value="Unassembled WGS sequence"/>
</dbReference>
<comment type="caution">
    <text evidence="1">The sequence shown here is derived from an EMBL/GenBank/DDBJ whole genome shotgun (WGS) entry which is preliminary data.</text>
</comment>
<dbReference type="AlphaFoldDB" id="A0A4C1UV45"/>
<accession>A0A4C1UV45</accession>
<gene>
    <name evidence="1" type="ORF">EVAR_27919_1</name>
</gene>
<organism evidence="1 2">
    <name type="scientific">Eumeta variegata</name>
    <name type="common">Bagworm moth</name>
    <name type="synonym">Eumeta japonica</name>
    <dbReference type="NCBI Taxonomy" id="151549"/>
    <lineage>
        <taxon>Eukaryota</taxon>
        <taxon>Metazoa</taxon>
        <taxon>Ecdysozoa</taxon>
        <taxon>Arthropoda</taxon>
        <taxon>Hexapoda</taxon>
        <taxon>Insecta</taxon>
        <taxon>Pterygota</taxon>
        <taxon>Neoptera</taxon>
        <taxon>Endopterygota</taxon>
        <taxon>Lepidoptera</taxon>
        <taxon>Glossata</taxon>
        <taxon>Ditrysia</taxon>
        <taxon>Tineoidea</taxon>
        <taxon>Psychidae</taxon>
        <taxon>Oiketicinae</taxon>
        <taxon>Eumeta</taxon>
    </lineage>
</organism>